<name>A0A1A7P7I6_9PAST</name>
<accession>A0A1A7P7I6</accession>
<protein>
    <submittedName>
        <fullName evidence="3">Uncharacterized protein</fullName>
    </submittedName>
</protein>
<keyword evidence="1" id="KW-0175">Coiled coil</keyword>
<evidence type="ECO:0000313" key="3">
    <source>
        <dbReference type="EMBL" id="OBW99302.1"/>
    </source>
</evidence>
<feature type="coiled-coil region" evidence="1">
    <location>
        <begin position="77"/>
        <end position="121"/>
    </location>
</feature>
<dbReference type="RefSeq" id="WP_065232058.1">
    <property type="nucleotide sequence ID" value="NZ_JTJN01000003.1"/>
</dbReference>
<gene>
    <name evidence="3" type="ORF">QV03_03745</name>
</gene>
<dbReference type="Proteomes" id="UP000092643">
    <property type="component" value="Unassembled WGS sequence"/>
</dbReference>
<evidence type="ECO:0000256" key="2">
    <source>
        <dbReference type="SAM" id="Phobius"/>
    </source>
</evidence>
<sequence length="220" mass="24512">MNDIKREEGVSYLINDQLQSPSSASAIVEQILLAKFANDVRMGAILSPNPNDMANSQQILNLDSHCRDSFAEQKAKLKQLAETTDKHEIKLDSLLKDTAALKALSNEHLAKREDLHVLEKNLTDVLNSKTSGLDSKIDSNFKWIMTTFIGVITVICGALYGLTSLTISKTEETLKAGLDSNKSEIVEVRQEMKENYESLSKQLAEMRSLLQERQSTAKNN</sequence>
<comment type="caution">
    <text evidence="3">The sequence shown here is derived from an EMBL/GenBank/DDBJ whole genome shotgun (WGS) entry which is preliminary data.</text>
</comment>
<organism evidence="3 4">
    <name type="scientific">Gallibacterium anatis</name>
    <dbReference type="NCBI Taxonomy" id="750"/>
    <lineage>
        <taxon>Bacteria</taxon>
        <taxon>Pseudomonadati</taxon>
        <taxon>Pseudomonadota</taxon>
        <taxon>Gammaproteobacteria</taxon>
        <taxon>Pasteurellales</taxon>
        <taxon>Pasteurellaceae</taxon>
        <taxon>Gallibacterium</taxon>
    </lineage>
</organism>
<keyword evidence="2" id="KW-0472">Membrane</keyword>
<reference evidence="3 4" key="1">
    <citation type="submission" date="2014-11" db="EMBL/GenBank/DDBJ databases">
        <title>Pan-genome of Gallibacterium spp.</title>
        <authorList>
            <person name="Kudirkiene E."/>
            <person name="Bojesen A.M."/>
        </authorList>
    </citation>
    <scope>NUCLEOTIDE SEQUENCE [LARGE SCALE GENOMIC DNA]</scope>
    <source>
        <strain evidence="3 4">F 279</strain>
    </source>
</reference>
<feature type="coiled-coil region" evidence="1">
    <location>
        <begin position="182"/>
        <end position="209"/>
    </location>
</feature>
<dbReference type="EMBL" id="JTJO01000023">
    <property type="protein sequence ID" value="OBW99302.1"/>
    <property type="molecule type" value="Genomic_DNA"/>
</dbReference>
<evidence type="ECO:0000313" key="4">
    <source>
        <dbReference type="Proteomes" id="UP000092643"/>
    </source>
</evidence>
<evidence type="ECO:0000256" key="1">
    <source>
        <dbReference type="SAM" id="Coils"/>
    </source>
</evidence>
<feature type="transmembrane region" description="Helical" evidence="2">
    <location>
        <begin position="143"/>
        <end position="162"/>
    </location>
</feature>
<proteinExistence type="predicted"/>
<dbReference type="AlphaFoldDB" id="A0A1A7P7I6"/>
<keyword evidence="2" id="KW-1133">Transmembrane helix</keyword>
<keyword evidence="2" id="KW-0812">Transmembrane</keyword>